<dbReference type="InterPro" id="IPR008254">
    <property type="entry name" value="Flavodoxin/NO_synth"/>
</dbReference>
<evidence type="ECO:0000313" key="4">
    <source>
        <dbReference type="Proteomes" id="UP000027665"/>
    </source>
</evidence>
<dbReference type="SUPFAM" id="SSF52218">
    <property type="entry name" value="Flavoproteins"/>
    <property type="match status" value="1"/>
</dbReference>
<comment type="caution">
    <text evidence="3">The sequence shown here is derived from an EMBL/GenBank/DDBJ whole genome shotgun (WGS) entry which is preliminary data.</text>
</comment>
<dbReference type="GO" id="GO:0010181">
    <property type="term" value="F:FMN binding"/>
    <property type="evidence" value="ECO:0007669"/>
    <property type="project" value="InterPro"/>
</dbReference>
<dbReference type="AlphaFoldDB" id="A0A073IR35"/>
<dbReference type="STRING" id="2754.EH55_04310"/>
<dbReference type="EMBL" id="JMKI01000031">
    <property type="protein sequence ID" value="KEJ92234.1"/>
    <property type="molecule type" value="Genomic_DNA"/>
</dbReference>
<dbReference type="PANTHER" id="PTHR39201">
    <property type="entry name" value="EXPORTED PROTEIN-RELATED"/>
    <property type="match status" value="1"/>
</dbReference>
<proteinExistence type="predicted"/>
<evidence type="ECO:0000259" key="2">
    <source>
        <dbReference type="PROSITE" id="PS50902"/>
    </source>
</evidence>
<organism evidence="3 4">
    <name type="scientific">Synergistes jonesii</name>
    <dbReference type="NCBI Taxonomy" id="2754"/>
    <lineage>
        <taxon>Bacteria</taxon>
        <taxon>Thermotogati</taxon>
        <taxon>Synergistota</taxon>
        <taxon>Synergistia</taxon>
        <taxon>Synergistales</taxon>
        <taxon>Synergistaceae</taxon>
        <taxon>Synergistes</taxon>
    </lineage>
</organism>
<reference evidence="3 4" key="1">
    <citation type="submission" date="2014-04" db="EMBL/GenBank/DDBJ databases">
        <title>Draft Genome Sequence of Synergistes jonesii.</title>
        <authorList>
            <person name="Coil D.A."/>
            <person name="Eisen J.A."/>
            <person name="Holland-Moritz H.E."/>
        </authorList>
    </citation>
    <scope>NUCLEOTIDE SEQUENCE [LARGE SCALE GENOMIC DNA]</scope>
    <source>
        <strain evidence="3 4">78-1</strain>
    </source>
</reference>
<protein>
    <recommendedName>
        <fullName evidence="2">Flavodoxin-like domain-containing protein</fullName>
    </recommendedName>
</protein>
<dbReference type="Pfam" id="PF12682">
    <property type="entry name" value="Flavodoxin_4"/>
    <property type="match status" value="1"/>
</dbReference>
<dbReference type="eggNOG" id="COG0716">
    <property type="taxonomic scope" value="Bacteria"/>
</dbReference>
<feature type="signal peptide" evidence="1">
    <location>
        <begin position="1"/>
        <end position="17"/>
    </location>
</feature>
<name>A0A073IR35_9BACT</name>
<feature type="chain" id="PRO_5001691761" description="Flavodoxin-like domain-containing protein" evidence="1">
    <location>
        <begin position="18"/>
        <end position="178"/>
    </location>
</feature>
<accession>A0A073IR35</accession>
<dbReference type="PROSITE" id="PS50902">
    <property type="entry name" value="FLAVODOXIN_LIKE"/>
    <property type="match status" value="1"/>
</dbReference>
<evidence type="ECO:0000313" key="3">
    <source>
        <dbReference type="EMBL" id="KEJ92234.1"/>
    </source>
</evidence>
<dbReference type="GO" id="GO:0009055">
    <property type="term" value="F:electron transfer activity"/>
    <property type="evidence" value="ECO:0007669"/>
    <property type="project" value="InterPro"/>
</dbReference>
<dbReference type="PANTHER" id="PTHR39201:SF1">
    <property type="entry name" value="FLAVODOXIN-LIKE DOMAIN-CONTAINING PROTEIN"/>
    <property type="match status" value="1"/>
</dbReference>
<keyword evidence="4" id="KW-1185">Reference proteome</keyword>
<feature type="domain" description="Flavodoxin-like" evidence="2">
    <location>
        <begin position="22"/>
        <end position="178"/>
    </location>
</feature>
<dbReference type="PROSITE" id="PS00201">
    <property type="entry name" value="FLAVODOXIN"/>
    <property type="match status" value="1"/>
</dbReference>
<dbReference type="InterPro" id="IPR001226">
    <property type="entry name" value="Flavodoxin_CS"/>
</dbReference>
<dbReference type="Proteomes" id="UP000027665">
    <property type="component" value="Unassembled WGS sequence"/>
</dbReference>
<dbReference type="Gene3D" id="3.40.50.360">
    <property type="match status" value="1"/>
</dbReference>
<gene>
    <name evidence="3" type="ORF">EH55_04310</name>
</gene>
<keyword evidence="1" id="KW-0732">Signal</keyword>
<sequence>MSLLAIASALCASEAFAAAGGTLVVFYSRSGNTRAAAKIVQESLGGDIFELKTVRPYPADYRETTEVARKEQKENARPALQTKQAPKLSRYDSVILASPCWWGTFPMAFMTFFEANDLAGKKVAVLMTHGGSGLGRSEEDLAKYCPKAKLLKGLAIYGGDVNNAEEDIEEWLRDIGVK</sequence>
<evidence type="ECO:0000256" key="1">
    <source>
        <dbReference type="SAM" id="SignalP"/>
    </source>
</evidence>
<dbReference type="InterPro" id="IPR029039">
    <property type="entry name" value="Flavoprotein-like_sf"/>
</dbReference>